<dbReference type="AlphaFoldDB" id="A0A814W4E2"/>
<name>A0A814W4E2_9BILA</name>
<dbReference type="InterPro" id="IPR000768">
    <property type="entry name" value="ART"/>
</dbReference>
<dbReference type="Pfam" id="PF01129">
    <property type="entry name" value="ART"/>
    <property type="match status" value="1"/>
</dbReference>
<dbReference type="Proteomes" id="UP000663845">
    <property type="component" value="Unassembled WGS sequence"/>
</dbReference>
<dbReference type="GO" id="GO:0016779">
    <property type="term" value="F:nucleotidyltransferase activity"/>
    <property type="evidence" value="ECO:0007669"/>
    <property type="project" value="UniProtKB-KW"/>
</dbReference>
<evidence type="ECO:0000256" key="4">
    <source>
        <dbReference type="ARBA" id="ARBA00022695"/>
    </source>
</evidence>
<evidence type="ECO:0000256" key="5">
    <source>
        <dbReference type="ARBA" id="ARBA00047597"/>
    </source>
</evidence>
<evidence type="ECO:0000256" key="2">
    <source>
        <dbReference type="ARBA" id="ARBA00022676"/>
    </source>
</evidence>
<reference evidence="7" key="1">
    <citation type="submission" date="2021-02" db="EMBL/GenBank/DDBJ databases">
        <authorList>
            <person name="Nowell W R."/>
        </authorList>
    </citation>
    <scope>NUCLEOTIDE SEQUENCE</scope>
</reference>
<accession>A0A814W4E2</accession>
<keyword evidence="2 6" id="KW-0328">Glycosyltransferase</keyword>
<evidence type="ECO:0000256" key="1">
    <source>
        <dbReference type="ARBA" id="ARBA00009558"/>
    </source>
</evidence>
<protein>
    <recommendedName>
        <fullName evidence="6">NAD(P)(+)--arginine ADP-ribosyltransferase</fullName>
        <ecNumber evidence="6">2.4.2.31</ecNumber>
    </recommendedName>
    <alternativeName>
        <fullName evidence="6">Mono(ADP-ribosyl)transferase</fullName>
    </alternativeName>
</protein>
<gene>
    <name evidence="7" type="ORF">JYZ213_LOCUS26688</name>
</gene>
<dbReference type="EC" id="2.4.2.31" evidence="6"/>
<evidence type="ECO:0000313" key="8">
    <source>
        <dbReference type="Proteomes" id="UP000663845"/>
    </source>
</evidence>
<evidence type="ECO:0000313" key="7">
    <source>
        <dbReference type="EMBL" id="CAF1197111.1"/>
    </source>
</evidence>
<keyword evidence="6" id="KW-0521">NADP</keyword>
<keyword evidence="4" id="KW-0548">Nucleotidyltransferase</keyword>
<sequence>MSSSTSTINNNRPIEYTITCSDATGQQEKFVFHQHTAPVSICQQFNPSSLNQTKIQVVSLMSGLVKAHTKEVLQARTWYCVECNQPATTIIHNPMSYLHLSKPQVIDLASPCCAKYNTEADMASRFTDCYSEKQSGPIGGYWKYPLLSLKDALVPVLSKIDGLDRDIKEAYEYCHFPSEHGLTKDEAAAIFLYTLEAGEYSFYVALNRALRDEERKKITPWFSYLKLFDTALEKLPTVKGCIWRGVPRNVSQDYVMGDVKIWWSVNSCSSVIKVVEDFLNSNDDSTLFMIEAANGKDLTGYTNFPHEEEVLLKMGTKLRVKSNAMKHGKLHLIHLVEIGNNNQAEIPATTAAAASYVEPKPPTKTVLKSQEFAASSTCKELDCKGRLCAKCRKCHDWHFTGNQDQWNWVCNWKNWEYADWCRWYTDGTMLLTKRDGATCVSNIAYLGLLYHPGLYSDIDDSLYRDYGISRDNNNCFSYDRHLSSGGGYFYTPKGRYDYRNELRDKLGSSGRDGRGYVGCDHVCLCEKH</sequence>
<keyword evidence="6" id="KW-0520">NAD</keyword>
<organism evidence="7 8">
    <name type="scientific">Adineta steineri</name>
    <dbReference type="NCBI Taxonomy" id="433720"/>
    <lineage>
        <taxon>Eukaryota</taxon>
        <taxon>Metazoa</taxon>
        <taxon>Spiralia</taxon>
        <taxon>Gnathifera</taxon>
        <taxon>Rotifera</taxon>
        <taxon>Eurotatoria</taxon>
        <taxon>Bdelloidea</taxon>
        <taxon>Adinetida</taxon>
        <taxon>Adinetidae</taxon>
        <taxon>Adineta</taxon>
    </lineage>
</organism>
<proteinExistence type="inferred from homology"/>
<comment type="caution">
    <text evidence="7">The sequence shown here is derived from an EMBL/GenBank/DDBJ whole genome shotgun (WGS) entry which is preliminary data.</text>
</comment>
<dbReference type="SUPFAM" id="SSF56399">
    <property type="entry name" value="ADP-ribosylation"/>
    <property type="match status" value="1"/>
</dbReference>
<comment type="catalytic activity">
    <reaction evidence="5 6">
        <text>L-arginyl-[protein] + NAD(+) = N(omega)-(ADP-D-ribosyl)-L-arginyl-[protein] + nicotinamide + H(+)</text>
        <dbReference type="Rhea" id="RHEA:19149"/>
        <dbReference type="Rhea" id="RHEA-COMP:10532"/>
        <dbReference type="Rhea" id="RHEA-COMP:15087"/>
        <dbReference type="ChEBI" id="CHEBI:15378"/>
        <dbReference type="ChEBI" id="CHEBI:17154"/>
        <dbReference type="ChEBI" id="CHEBI:29965"/>
        <dbReference type="ChEBI" id="CHEBI:57540"/>
        <dbReference type="ChEBI" id="CHEBI:142554"/>
        <dbReference type="EC" id="2.4.2.31"/>
    </reaction>
</comment>
<comment type="similarity">
    <text evidence="1 6">Belongs to the Arg-specific ADP-ribosyltransferase family.</text>
</comment>
<dbReference type="PROSITE" id="PS51996">
    <property type="entry name" value="TR_MART"/>
    <property type="match status" value="1"/>
</dbReference>
<evidence type="ECO:0000256" key="3">
    <source>
        <dbReference type="ARBA" id="ARBA00022679"/>
    </source>
</evidence>
<dbReference type="EMBL" id="CAJNOG010000359">
    <property type="protein sequence ID" value="CAF1197111.1"/>
    <property type="molecule type" value="Genomic_DNA"/>
</dbReference>
<keyword evidence="3 6" id="KW-0808">Transferase</keyword>
<evidence type="ECO:0000256" key="6">
    <source>
        <dbReference type="RuleBase" id="RU361228"/>
    </source>
</evidence>
<dbReference type="GO" id="GO:0106274">
    <property type="term" value="F:NAD+-protein-arginine ADP-ribosyltransferase activity"/>
    <property type="evidence" value="ECO:0007669"/>
    <property type="project" value="UniProtKB-EC"/>
</dbReference>
<dbReference type="Gene3D" id="3.90.176.10">
    <property type="entry name" value="Toxin ADP-ribosyltransferase, Chain A, domain 1"/>
    <property type="match status" value="1"/>
</dbReference>